<feature type="transmembrane region" description="Helical" evidence="7">
    <location>
        <begin position="194"/>
        <end position="213"/>
    </location>
</feature>
<evidence type="ECO:0000256" key="5">
    <source>
        <dbReference type="ARBA" id="ARBA00022989"/>
    </source>
</evidence>
<keyword evidence="3" id="KW-1003">Cell membrane</keyword>
<dbReference type="Proteomes" id="UP000327294">
    <property type="component" value="Chromosome"/>
</dbReference>
<dbReference type="AlphaFoldDB" id="A0A5P8KGF5"/>
<organism evidence="9 10">
    <name type="scientific">Streptomyces phaeolivaceus</name>
    <dbReference type="NCBI Taxonomy" id="2653200"/>
    <lineage>
        <taxon>Bacteria</taxon>
        <taxon>Bacillati</taxon>
        <taxon>Actinomycetota</taxon>
        <taxon>Actinomycetes</taxon>
        <taxon>Kitasatosporales</taxon>
        <taxon>Streptomycetaceae</taxon>
        <taxon>Streptomyces</taxon>
    </lineage>
</organism>
<dbReference type="InterPro" id="IPR010065">
    <property type="entry name" value="AA_ABC_transptr_permease_3TM"/>
</dbReference>
<keyword evidence="10" id="KW-1185">Reference proteome</keyword>
<dbReference type="NCBIfam" id="TIGR01726">
    <property type="entry name" value="HEQRo_perm_3TM"/>
    <property type="match status" value="1"/>
</dbReference>
<reference evidence="9 10" key="1">
    <citation type="submission" date="2019-10" db="EMBL/GenBank/DDBJ databases">
        <title>Streptomyces sp. strain GY16 isolated from leaves of Broussonetia papyrifera.</title>
        <authorList>
            <person name="Mo P."/>
        </authorList>
    </citation>
    <scope>NUCLEOTIDE SEQUENCE [LARGE SCALE GENOMIC DNA]</scope>
    <source>
        <strain evidence="9 10">GY16</strain>
    </source>
</reference>
<evidence type="ECO:0000256" key="2">
    <source>
        <dbReference type="ARBA" id="ARBA00022448"/>
    </source>
</evidence>
<evidence type="ECO:0000256" key="6">
    <source>
        <dbReference type="ARBA" id="ARBA00023136"/>
    </source>
</evidence>
<dbReference type="KEGG" id="sphv:F9278_41690"/>
<evidence type="ECO:0000256" key="1">
    <source>
        <dbReference type="ARBA" id="ARBA00004651"/>
    </source>
</evidence>
<keyword evidence="2 7" id="KW-0813">Transport</keyword>
<keyword evidence="4 7" id="KW-0812">Transmembrane</keyword>
<keyword evidence="5 7" id="KW-1133">Transmembrane helix</keyword>
<gene>
    <name evidence="9" type="ORF">F9278_41690</name>
</gene>
<feature type="transmembrane region" description="Helical" evidence="7">
    <location>
        <begin position="20"/>
        <end position="52"/>
    </location>
</feature>
<evidence type="ECO:0000256" key="4">
    <source>
        <dbReference type="ARBA" id="ARBA00022692"/>
    </source>
</evidence>
<sequence length="226" mass="24387">MFLMTPAAFGDLAAVKYADVLWSGLLMTLQISAIGMIGSLAVGLAGATAIILRVPVLRHAVRIYVEVIRNTPLLVQVFFLFFAAPSMGLTLSPYEVGCISLVAWGGAYNVENFRAGLTSVGPRYHEGARALGFSEWRTFLHVTAPIGIRLAAPGLTNTLISVLKNSALMLGIGLAELTFVAQKLSADTFRTVELYVVLGVIYLALVLLLTWLMHMTSRRFTLQGGV</sequence>
<dbReference type="EMBL" id="CP045096">
    <property type="protein sequence ID" value="QFR01620.1"/>
    <property type="molecule type" value="Genomic_DNA"/>
</dbReference>
<proteinExistence type="inferred from homology"/>
<dbReference type="GO" id="GO:0022857">
    <property type="term" value="F:transmembrane transporter activity"/>
    <property type="evidence" value="ECO:0007669"/>
    <property type="project" value="InterPro"/>
</dbReference>
<comment type="subcellular location">
    <subcellularLocation>
        <location evidence="1 7">Cell membrane</location>
        <topology evidence="1 7">Multi-pass membrane protein</topology>
    </subcellularLocation>
</comment>
<dbReference type="PANTHER" id="PTHR30614:SF35">
    <property type="entry name" value="ABC TRANSPORTER PERMEASE PROTEIN"/>
    <property type="match status" value="1"/>
</dbReference>
<protein>
    <submittedName>
        <fullName evidence="9">Amino acid ABC transporter permease</fullName>
    </submittedName>
</protein>
<dbReference type="GO" id="GO:0043190">
    <property type="term" value="C:ATP-binding cassette (ABC) transporter complex"/>
    <property type="evidence" value="ECO:0007669"/>
    <property type="project" value="InterPro"/>
</dbReference>
<dbReference type="Gene3D" id="1.10.3720.10">
    <property type="entry name" value="MetI-like"/>
    <property type="match status" value="1"/>
</dbReference>
<dbReference type="InterPro" id="IPR035906">
    <property type="entry name" value="MetI-like_sf"/>
</dbReference>
<dbReference type="PROSITE" id="PS50928">
    <property type="entry name" value="ABC_TM1"/>
    <property type="match status" value="1"/>
</dbReference>
<evidence type="ECO:0000256" key="7">
    <source>
        <dbReference type="RuleBase" id="RU363032"/>
    </source>
</evidence>
<dbReference type="CDD" id="cd06261">
    <property type="entry name" value="TM_PBP2"/>
    <property type="match status" value="1"/>
</dbReference>
<dbReference type="InterPro" id="IPR043429">
    <property type="entry name" value="ArtM/GltK/GlnP/TcyL/YhdX-like"/>
</dbReference>
<evidence type="ECO:0000256" key="3">
    <source>
        <dbReference type="ARBA" id="ARBA00022475"/>
    </source>
</evidence>
<dbReference type="GO" id="GO:0006865">
    <property type="term" value="P:amino acid transport"/>
    <property type="evidence" value="ECO:0007669"/>
    <property type="project" value="TreeGrafter"/>
</dbReference>
<dbReference type="Pfam" id="PF00528">
    <property type="entry name" value="BPD_transp_1"/>
    <property type="match status" value="1"/>
</dbReference>
<evidence type="ECO:0000313" key="9">
    <source>
        <dbReference type="EMBL" id="QFR01620.1"/>
    </source>
</evidence>
<comment type="similarity">
    <text evidence="7">Belongs to the binding-protein-dependent transport system permease family.</text>
</comment>
<keyword evidence="6 7" id="KW-0472">Membrane</keyword>
<accession>A0A5P8KGF5</accession>
<dbReference type="InterPro" id="IPR000515">
    <property type="entry name" value="MetI-like"/>
</dbReference>
<name>A0A5P8KGF5_9ACTN</name>
<feature type="domain" description="ABC transmembrane type-1" evidence="8">
    <location>
        <begin position="25"/>
        <end position="213"/>
    </location>
</feature>
<dbReference type="PANTHER" id="PTHR30614">
    <property type="entry name" value="MEMBRANE COMPONENT OF AMINO ACID ABC TRANSPORTER"/>
    <property type="match status" value="1"/>
</dbReference>
<dbReference type="SUPFAM" id="SSF161098">
    <property type="entry name" value="MetI-like"/>
    <property type="match status" value="1"/>
</dbReference>
<feature type="transmembrane region" description="Helical" evidence="7">
    <location>
        <begin position="73"/>
        <end position="94"/>
    </location>
</feature>
<evidence type="ECO:0000259" key="8">
    <source>
        <dbReference type="PROSITE" id="PS50928"/>
    </source>
</evidence>
<evidence type="ECO:0000313" key="10">
    <source>
        <dbReference type="Proteomes" id="UP000327294"/>
    </source>
</evidence>